<protein>
    <recommendedName>
        <fullName evidence="1">DUF6531 domain-containing protein</fullName>
    </recommendedName>
</protein>
<comment type="caution">
    <text evidence="2">The sequence shown here is derived from an EMBL/GenBank/DDBJ whole genome shotgun (WGS) entry which is preliminary data.</text>
</comment>
<dbReference type="InterPro" id="IPR006530">
    <property type="entry name" value="YD"/>
</dbReference>
<dbReference type="AlphaFoldDB" id="A0A7X2LVC4"/>
<keyword evidence="3" id="KW-1185">Reference proteome</keyword>
<sequence length="638" mass="69348">MINFRTELFSREFMSRLIYFALSRVLYAAGLCICLCSSALAQNDWRPPVSGWWAIGPVIHGDMTAAADYACRDTLGLHHLDNNSIYCKVYQTASHPEYGTVPLYMGIVKHVSACADTETPGSYDPAKKCYVAGEKPPVCDCVGNPVKFANGEKIQVERDYVAPTGLEFTRYYSNKLVGDQGALNAGWRHGYAKKLLLYQYNPNQLASYTWTAYPGGAGRWSGPWGGMPEAAGAYTASIVNPDGYGYFFSSSDNGVTWVADADVKARLSATRNGTELTQFSLQLPSGDTEIYDGNGRLAEIRYRNGRTLALAYSWVAMDSGTPAYLLTGVANSFGQSLQLAYNGQGRLVGMTDPAGNLYQYEYGPNGLAAVTYPGGGRRQYLYNEAALVAGAPASWTLLTGIADEITPGNVVRYGTYAYDVKGRPVSTSHPNDVDKYTFNYTSNTVTDPLGAQRGYGFSTVRNRQVQTGISQTFGTTKVWTEESFDANGNLRSTYDFNGVRTLRTFDLVRNLELTRVDGFGTASARTTTTNWHAAYALPLKVAEPRRITTYTYDATGNVLTMTMQATTDANGAQGFNATATGSARTWTYTYNAAGQVLTARGPRTDADDTVTYSYDANGNLATVANALGHVTTLSNYDA</sequence>
<dbReference type="Gene3D" id="2.180.10.10">
    <property type="entry name" value="RHS repeat-associated core"/>
    <property type="match status" value="1"/>
</dbReference>
<dbReference type="InterPro" id="IPR031325">
    <property type="entry name" value="RHS_repeat"/>
</dbReference>
<dbReference type="Pfam" id="PF20148">
    <property type="entry name" value="DUF6531"/>
    <property type="match status" value="1"/>
</dbReference>
<dbReference type="EMBL" id="WKJJ01000036">
    <property type="protein sequence ID" value="MRV76590.1"/>
    <property type="molecule type" value="Genomic_DNA"/>
</dbReference>
<evidence type="ECO:0000259" key="1">
    <source>
        <dbReference type="Pfam" id="PF20148"/>
    </source>
</evidence>
<name>A0A7X2LVC4_9BURK</name>
<dbReference type="Proteomes" id="UP000446768">
    <property type="component" value="Unassembled WGS sequence"/>
</dbReference>
<gene>
    <name evidence="2" type="ORF">GJ700_33245</name>
</gene>
<reference evidence="2 3" key="1">
    <citation type="submission" date="2019-11" db="EMBL/GenBank/DDBJ databases">
        <title>Novel species isolated from a subtropical stream in China.</title>
        <authorList>
            <person name="Lu H."/>
        </authorList>
    </citation>
    <scope>NUCLEOTIDE SEQUENCE [LARGE SCALE GENOMIC DNA]</scope>
    <source>
        <strain evidence="2 3">FT92W</strain>
    </source>
</reference>
<dbReference type="Pfam" id="PF05593">
    <property type="entry name" value="RHS_repeat"/>
    <property type="match status" value="1"/>
</dbReference>
<accession>A0A7X2LVC4</accession>
<evidence type="ECO:0000313" key="2">
    <source>
        <dbReference type="EMBL" id="MRV76590.1"/>
    </source>
</evidence>
<dbReference type="InterPro" id="IPR045351">
    <property type="entry name" value="DUF6531"/>
</dbReference>
<dbReference type="NCBIfam" id="TIGR01643">
    <property type="entry name" value="YD_repeat_2x"/>
    <property type="match status" value="1"/>
</dbReference>
<proteinExistence type="predicted"/>
<organism evidence="2 3">
    <name type="scientific">Pseudoduganella rivuli</name>
    <dbReference type="NCBI Taxonomy" id="2666085"/>
    <lineage>
        <taxon>Bacteria</taxon>
        <taxon>Pseudomonadati</taxon>
        <taxon>Pseudomonadota</taxon>
        <taxon>Betaproteobacteria</taxon>
        <taxon>Burkholderiales</taxon>
        <taxon>Oxalobacteraceae</taxon>
        <taxon>Telluria group</taxon>
        <taxon>Pseudoduganella</taxon>
    </lineage>
</organism>
<feature type="non-terminal residue" evidence="2">
    <location>
        <position position="638"/>
    </location>
</feature>
<evidence type="ECO:0000313" key="3">
    <source>
        <dbReference type="Proteomes" id="UP000446768"/>
    </source>
</evidence>
<feature type="domain" description="DUF6531" evidence="1">
    <location>
        <begin position="143"/>
        <end position="196"/>
    </location>
</feature>